<keyword evidence="3" id="KW-1185">Reference proteome</keyword>
<evidence type="ECO:0000313" key="2">
    <source>
        <dbReference type="EMBL" id="PBK59518.1"/>
    </source>
</evidence>
<sequence length="252" mass="28752">MKRLPGLPVGIDAGDTALGGYGQTSLTYQNGDRGYGNFPQFFLPTMAWPTKYTTEEAKRQSNREKSSRSYMKNQEAIQERRQKKYQEAQSKRNHRTRRIGGTNALELVQTPRPSSSTPATSAEQPSSQCREVVRLAVRAKRIQHDFEEFTCGLDAVKYAESLIQAYFAEGDGKINVFTDPLEHTYEFQRLYDDVLKDLLQAEGCTPRRDAVEKAGQPIKDVISFLEDIWCVAIEGRTELCLAYKRGRLIWQR</sequence>
<dbReference type="AlphaFoldDB" id="A0A2H3B0J0"/>
<evidence type="ECO:0000313" key="3">
    <source>
        <dbReference type="Proteomes" id="UP000218334"/>
    </source>
</evidence>
<feature type="region of interest" description="Disordered" evidence="1">
    <location>
        <begin position="54"/>
        <end position="127"/>
    </location>
</feature>
<reference evidence="3" key="1">
    <citation type="journal article" date="2017" name="Nat. Ecol. Evol.">
        <title>Genome expansion and lineage-specific genetic innovations in the forest pathogenic fungi Armillaria.</title>
        <authorList>
            <person name="Sipos G."/>
            <person name="Prasanna A.N."/>
            <person name="Walter M.C."/>
            <person name="O'Connor E."/>
            <person name="Balint B."/>
            <person name="Krizsan K."/>
            <person name="Kiss B."/>
            <person name="Hess J."/>
            <person name="Varga T."/>
            <person name="Slot J."/>
            <person name="Riley R."/>
            <person name="Boka B."/>
            <person name="Rigling D."/>
            <person name="Barry K."/>
            <person name="Lee J."/>
            <person name="Mihaltcheva S."/>
            <person name="LaButti K."/>
            <person name="Lipzen A."/>
            <person name="Waldron R."/>
            <person name="Moloney N.M."/>
            <person name="Sperisen C."/>
            <person name="Kredics L."/>
            <person name="Vagvoelgyi C."/>
            <person name="Patrignani A."/>
            <person name="Fitzpatrick D."/>
            <person name="Nagy I."/>
            <person name="Doyle S."/>
            <person name="Anderson J.B."/>
            <person name="Grigoriev I.V."/>
            <person name="Gueldener U."/>
            <person name="Muensterkoetter M."/>
            <person name="Nagy L.G."/>
        </authorList>
    </citation>
    <scope>NUCLEOTIDE SEQUENCE [LARGE SCALE GENOMIC DNA]</scope>
    <source>
        <strain evidence="3">28-4</strain>
    </source>
</reference>
<feature type="compositionally biased region" description="Low complexity" evidence="1">
    <location>
        <begin position="109"/>
        <end position="127"/>
    </location>
</feature>
<name>A0A2H3B0J0_9AGAR</name>
<protein>
    <submittedName>
        <fullName evidence="2">Uncharacterized protein</fullName>
    </submittedName>
</protein>
<gene>
    <name evidence="2" type="ORF">ARMSODRAFT_1027368</name>
</gene>
<evidence type="ECO:0000256" key="1">
    <source>
        <dbReference type="SAM" id="MobiDB-lite"/>
    </source>
</evidence>
<proteinExistence type="predicted"/>
<organism evidence="2 3">
    <name type="scientific">Armillaria solidipes</name>
    <dbReference type="NCBI Taxonomy" id="1076256"/>
    <lineage>
        <taxon>Eukaryota</taxon>
        <taxon>Fungi</taxon>
        <taxon>Dikarya</taxon>
        <taxon>Basidiomycota</taxon>
        <taxon>Agaricomycotina</taxon>
        <taxon>Agaricomycetes</taxon>
        <taxon>Agaricomycetidae</taxon>
        <taxon>Agaricales</taxon>
        <taxon>Marasmiineae</taxon>
        <taxon>Physalacriaceae</taxon>
        <taxon>Armillaria</taxon>
    </lineage>
</organism>
<feature type="compositionally biased region" description="Basic and acidic residues" evidence="1">
    <location>
        <begin position="77"/>
        <end position="90"/>
    </location>
</feature>
<feature type="compositionally biased region" description="Basic and acidic residues" evidence="1">
    <location>
        <begin position="54"/>
        <end position="67"/>
    </location>
</feature>
<accession>A0A2H3B0J0</accession>
<dbReference type="Proteomes" id="UP000218334">
    <property type="component" value="Unassembled WGS sequence"/>
</dbReference>
<feature type="region of interest" description="Disordered" evidence="1">
    <location>
        <begin position="1"/>
        <end position="20"/>
    </location>
</feature>
<dbReference type="EMBL" id="KZ293503">
    <property type="protein sequence ID" value="PBK59518.1"/>
    <property type="molecule type" value="Genomic_DNA"/>
</dbReference>